<sequence>MLACGSSLFDEFEMRVRRSEHRHSVDTWILQYRVERLANGKAVCVGKSFEPFWRTTDDGNYLRFVAQIV</sequence>
<protein>
    <submittedName>
        <fullName evidence="1">Uncharacterized protein</fullName>
    </submittedName>
</protein>
<gene>
    <name evidence="1" type="ORF">AWB83_06710</name>
</gene>
<dbReference type="Proteomes" id="UP000054978">
    <property type="component" value="Unassembled WGS sequence"/>
</dbReference>
<name>A0A158E882_9BURK</name>
<evidence type="ECO:0000313" key="1">
    <source>
        <dbReference type="EMBL" id="SAL03069.1"/>
    </source>
</evidence>
<comment type="caution">
    <text evidence="1">The sequence shown here is derived from an EMBL/GenBank/DDBJ whole genome shotgun (WGS) entry which is preliminary data.</text>
</comment>
<proteinExistence type="predicted"/>
<dbReference type="EMBL" id="FCOB02000055">
    <property type="protein sequence ID" value="SAL03069.1"/>
    <property type="molecule type" value="Genomic_DNA"/>
</dbReference>
<organism evidence="1 2">
    <name type="scientific">Caballeronia ptereochthonis</name>
    <dbReference type="NCBI Taxonomy" id="1777144"/>
    <lineage>
        <taxon>Bacteria</taxon>
        <taxon>Pseudomonadati</taxon>
        <taxon>Pseudomonadota</taxon>
        <taxon>Betaproteobacteria</taxon>
        <taxon>Burkholderiales</taxon>
        <taxon>Burkholderiaceae</taxon>
        <taxon>Caballeronia</taxon>
    </lineage>
</organism>
<reference evidence="1" key="1">
    <citation type="submission" date="2016-01" db="EMBL/GenBank/DDBJ databases">
        <authorList>
            <person name="Peeters C."/>
        </authorList>
    </citation>
    <scope>NUCLEOTIDE SEQUENCE [LARGE SCALE GENOMIC DNA]</scope>
    <source>
        <strain evidence="1">LMG 29326</strain>
    </source>
</reference>
<evidence type="ECO:0000313" key="2">
    <source>
        <dbReference type="Proteomes" id="UP000054978"/>
    </source>
</evidence>
<keyword evidence="2" id="KW-1185">Reference proteome</keyword>
<dbReference type="AlphaFoldDB" id="A0A158E882"/>
<accession>A0A158E882</accession>